<organism evidence="1">
    <name type="scientific">Nothobranchius furzeri</name>
    <name type="common">Turquoise killifish</name>
    <dbReference type="NCBI Taxonomy" id="105023"/>
    <lineage>
        <taxon>Eukaryota</taxon>
        <taxon>Metazoa</taxon>
        <taxon>Chordata</taxon>
        <taxon>Craniata</taxon>
        <taxon>Vertebrata</taxon>
        <taxon>Euteleostomi</taxon>
        <taxon>Actinopterygii</taxon>
        <taxon>Neopterygii</taxon>
        <taxon>Teleostei</taxon>
        <taxon>Neoteleostei</taxon>
        <taxon>Acanthomorphata</taxon>
        <taxon>Ovalentaria</taxon>
        <taxon>Atherinomorphae</taxon>
        <taxon>Cyprinodontiformes</taxon>
        <taxon>Nothobranchiidae</taxon>
        <taxon>Nothobranchius</taxon>
    </lineage>
</organism>
<sequence length="33" mass="3726">QREKPSAKAERLCCDVRRTVGKHQVSCELTILA</sequence>
<proteinExistence type="predicted"/>
<feature type="non-terminal residue" evidence="1">
    <location>
        <position position="33"/>
    </location>
</feature>
<reference evidence="1" key="2">
    <citation type="submission" date="2016-06" db="EMBL/GenBank/DDBJ databases">
        <title>The genome of a short-lived fish provides insights into sex chromosome evolution and the genetic control of aging.</title>
        <authorList>
            <person name="Reichwald K."/>
            <person name="Felder M."/>
            <person name="Petzold A."/>
            <person name="Koch P."/>
            <person name="Groth M."/>
            <person name="Platzer M."/>
        </authorList>
    </citation>
    <scope>NUCLEOTIDE SEQUENCE</scope>
    <source>
        <tissue evidence="1">Brain</tissue>
    </source>
</reference>
<accession>A0A1A8ADN6</accession>
<gene>
    <name evidence="1" type="primary">Nfu_g_1_023315</name>
</gene>
<evidence type="ECO:0000313" key="1">
    <source>
        <dbReference type="EMBL" id="SBP52611.1"/>
    </source>
</evidence>
<protein>
    <submittedName>
        <fullName evidence="1">Uncharacterized protein</fullName>
    </submittedName>
</protein>
<dbReference type="EMBL" id="HADY01014126">
    <property type="protein sequence ID" value="SBP52611.1"/>
    <property type="molecule type" value="Transcribed_RNA"/>
</dbReference>
<reference evidence="1" key="1">
    <citation type="submission" date="2016-05" db="EMBL/GenBank/DDBJ databases">
        <authorList>
            <person name="Lavstsen T."/>
            <person name="Jespersen J.S."/>
        </authorList>
    </citation>
    <scope>NUCLEOTIDE SEQUENCE</scope>
    <source>
        <tissue evidence="1">Brain</tissue>
    </source>
</reference>
<dbReference type="AlphaFoldDB" id="A0A1A8ADN6"/>
<feature type="non-terminal residue" evidence="1">
    <location>
        <position position="1"/>
    </location>
</feature>
<name>A0A1A8ADN6_NOTFU</name>